<sequence>MRFEITRIFSLLTCIFITFYLLFSSFQKVHLTSEFNQSSFKKRVLIYTDFWEFEYNESWGQTGREDCEFTKDKSLFNSSHAVIFHFNDIKDIPKRAFPLQKFVYFTLEAPFSTQLRDPPKNYFNWIMSYNNQSDVLFEYGSKWVQTNDTKNKEKYDLEKILLSKKIRGITGLMSNCDTNSCRKIFVSKLSKYITTNVYGNCGTQLGRKTPVYVHDYNFEITLFEKYYFYFAIENAICENYITEKYWNRYTFDSVPIVMKRHIYTDVGIPNSSFIAIDDFKSAKDMGNYLNYLMDNPKEYLKYFEHRNQNIKVIEPEKYSQINGIGGLCSKLRTDQNDTKIIEDVAPIYSKINKCISKDEMINYANSW</sequence>
<evidence type="ECO:0000256" key="1">
    <source>
        <dbReference type="ARBA" id="ARBA00004447"/>
    </source>
</evidence>
<evidence type="ECO:0000256" key="8">
    <source>
        <dbReference type="ARBA" id="ARBA00022989"/>
    </source>
</evidence>
<evidence type="ECO:0000256" key="12">
    <source>
        <dbReference type="RuleBase" id="RU003832"/>
    </source>
</evidence>
<dbReference type="PANTHER" id="PTHR48438">
    <property type="entry name" value="ALPHA-(1,3)-FUCOSYLTRANSFERASE C-RELATED"/>
    <property type="match status" value="1"/>
</dbReference>
<dbReference type="GO" id="GO:0032580">
    <property type="term" value="C:Golgi cisterna membrane"/>
    <property type="evidence" value="ECO:0007669"/>
    <property type="project" value="UniProtKB-SubCell"/>
</dbReference>
<keyword evidence="11" id="KW-0325">Glycoprotein</keyword>
<dbReference type="Pfam" id="PF00852">
    <property type="entry name" value="Glyco_transf_10"/>
    <property type="match status" value="1"/>
</dbReference>
<dbReference type="Gene3D" id="3.40.50.11660">
    <property type="entry name" value="Glycosyl transferase family 10, C-terminal domain"/>
    <property type="match status" value="1"/>
</dbReference>
<evidence type="ECO:0000256" key="10">
    <source>
        <dbReference type="ARBA" id="ARBA00023136"/>
    </source>
</evidence>
<dbReference type="FunFam" id="3.40.50.11660:FF:000002">
    <property type="entry name" value="Alpha-(1,3)-fucosyltransferase"/>
    <property type="match status" value="1"/>
</dbReference>
<dbReference type="InterPro" id="IPR038577">
    <property type="entry name" value="GT10-like_C_sf"/>
</dbReference>
<keyword evidence="7" id="KW-0735">Signal-anchor</keyword>
<evidence type="ECO:0000256" key="2">
    <source>
        <dbReference type="ARBA" id="ARBA00004922"/>
    </source>
</evidence>
<name>A0A0N4Z7J1_PARTI</name>
<evidence type="ECO:0000313" key="16">
    <source>
        <dbReference type="WBParaSite" id="PTRK_0000314600.1"/>
    </source>
</evidence>
<dbReference type="Pfam" id="PF17039">
    <property type="entry name" value="Glyco_tran_10_N"/>
    <property type="match status" value="1"/>
</dbReference>
<evidence type="ECO:0000256" key="6">
    <source>
        <dbReference type="ARBA" id="ARBA00022692"/>
    </source>
</evidence>
<feature type="domain" description="Fucosyltransferase N-terminal" evidence="14">
    <location>
        <begin position="41"/>
        <end position="140"/>
    </location>
</feature>
<keyword evidence="8" id="KW-1133">Transmembrane helix</keyword>
<dbReference type="InterPro" id="IPR031481">
    <property type="entry name" value="Glyco_tran_10_N"/>
</dbReference>
<dbReference type="UniPathway" id="UPA00378"/>
<comment type="pathway">
    <text evidence="2">Protein modification; protein glycosylation.</text>
</comment>
<dbReference type="PANTHER" id="PTHR48438:SF1">
    <property type="entry name" value="ALPHA-(1,3)-FUCOSYLTRANSFERASE C-RELATED"/>
    <property type="match status" value="1"/>
</dbReference>
<evidence type="ECO:0000259" key="14">
    <source>
        <dbReference type="Pfam" id="PF17039"/>
    </source>
</evidence>
<dbReference type="STRING" id="131310.A0A0N4Z7J1"/>
<evidence type="ECO:0000259" key="13">
    <source>
        <dbReference type="Pfam" id="PF00852"/>
    </source>
</evidence>
<dbReference type="Proteomes" id="UP000038045">
    <property type="component" value="Unplaced"/>
</dbReference>
<keyword evidence="4 12" id="KW-0328">Glycosyltransferase</keyword>
<keyword evidence="9 12" id="KW-0333">Golgi apparatus</keyword>
<dbReference type="WBParaSite" id="PTRK_0000314600.1">
    <property type="protein sequence ID" value="PTRK_0000314600.1"/>
    <property type="gene ID" value="PTRK_0000314600"/>
</dbReference>
<proteinExistence type="inferred from homology"/>
<keyword evidence="5 12" id="KW-0808">Transferase</keyword>
<evidence type="ECO:0000256" key="11">
    <source>
        <dbReference type="ARBA" id="ARBA00023180"/>
    </source>
</evidence>
<organism evidence="15 16">
    <name type="scientific">Parastrongyloides trichosuri</name>
    <name type="common">Possum-specific nematode worm</name>
    <dbReference type="NCBI Taxonomy" id="131310"/>
    <lineage>
        <taxon>Eukaryota</taxon>
        <taxon>Metazoa</taxon>
        <taxon>Ecdysozoa</taxon>
        <taxon>Nematoda</taxon>
        <taxon>Chromadorea</taxon>
        <taxon>Rhabditida</taxon>
        <taxon>Tylenchina</taxon>
        <taxon>Panagrolaimomorpha</taxon>
        <taxon>Strongyloidoidea</taxon>
        <taxon>Strongyloididae</taxon>
        <taxon>Parastrongyloides</taxon>
    </lineage>
</organism>
<keyword evidence="15" id="KW-1185">Reference proteome</keyword>
<evidence type="ECO:0000256" key="5">
    <source>
        <dbReference type="ARBA" id="ARBA00022679"/>
    </source>
</evidence>
<keyword evidence="6 12" id="KW-0812">Transmembrane</keyword>
<comment type="subcellular location">
    <subcellularLocation>
        <location evidence="1 12">Golgi apparatus</location>
        <location evidence="1 12">Golgi stack membrane</location>
        <topology evidence="1 12">Single-pass type II membrane protein</topology>
    </subcellularLocation>
</comment>
<dbReference type="GO" id="GO:0008417">
    <property type="term" value="F:fucosyltransferase activity"/>
    <property type="evidence" value="ECO:0007669"/>
    <property type="project" value="InterPro"/>
</dbReference>
<reference evidence="16" key="1">
    <citation type="submission" date="2017-02" db="UniProtKB">
        <authorList>
            <consortium name="WormBaseParasite"/>
        </authorList>
    </citation>
    <scope>IDENTIFICATION</scope>
</reference>
<keyword evidence="10" id="KW-0472">Membrane</keyword>
<accession>A0A0N4Z7J1</accession>
<dbReference type="EC" id="2.4.1.-" evidence="12"/>
<dbReference type="InterPro" id="IPR055270">
    <property type="entry name" value="Glyco_tran_10_C"/>
</dbReference>
<dbReference type="InterPro" id="IPR001503">
    <property type="entry name" value="Glyco_trans_10"/>
</dbReference>
<evidence type="ECO:0000256" key="7">
    <source>
        <dbReference type="ARBA" id="ARBA00022968"/>
    </source>
</evidence>
<dbReference type="SUPFAM" id="SSF53756">
    <property type="entry name" value="UDP-Glycosyltransferase/glycogen phosphorylase"/>
    <property type="match status" value="1"/>
</dbReference>
<dbReference type="AlphaFoldDB" id="A0A0N4Z7J1"/>
<feature type="domain" description="Fucosyltransferase C-terminal" evidence="13">
    <location>
        <begin position="163"/>
        <end position="345"/>
    </location>
</feature>
<comment type="similarity">
    <text evidence="3 12">Belongs to the glycosyltransferase 10 family.</text>
</comment>
<protein>
    <recommendedName>
        <fullName evidence="12">Fucosyltransferase</fullName>
        <ecNumber evidence="12">2.4.1.-</ecNumber>
    </recommendedName>
</protein>
<evidence type="ECO:0000256" key="9">
    <source>
        <dbReference type="ARBA" id="ARBA00023034"/>
    </source>
</evidence>
<evidence type="ECO:0000256" key="3">
    <source>
        <dbReference type="ARBA" id="ARBA00008919"/>
    </source>
</evidence>
<evidence type="ECO:0000313" key="15">
    <source>
        <dbReference type="Proteomes" id="UP000038045"/>
    </source>
</evidence>
<evidence type="ECO:0000256" key="4">
    <source>
        <dbReference type="ARBA" id="ARBA00022676"/>
    </source>
</evidence>